<sequence length="118" mass="13056">MLAKSARQLPSAFQQLHQAKRWLASTAAVHNPRQRRAAQPSFGSYQRIVPTTLVPRKPAPKEPSPLLVPRRIPRPSYARTGEPPSWPTETPILTAAEIPLLREASRIARDALALGGRL</sequence>
<gene>
    <name evidence="1" type="ORF">LPJ66_010176</name>
</gene>
<name>A0ACC1I938_9FUNG</name>
<comment type="caution">
    <text evidence="1">The sequence shown here is derived from an EMBL/GenBank/DDBJ whole genome shotgun (WGS) entry which is preliminary data.</text>
</comment>
<evidence type="ECO:0000313" key="1">
    <source>
        <dbReference type="EMBL" id="KAJ1885320.1"/>
    </source>
</evidence>
<reference evidence="1" key="1">
    <citation type="submission" date="2022-07" db="EMBL/GenBank/DDBJ databases">
        <title>Phylogenomic reconstructions and comparative analyses of Kickxellomycotina fungi.</title>
        <authorList>
            <person name="Reynolds N.K."/>
            <person name="Stajich J.E."/>
            <person name="Barry K."/>
            <person name="Grigoriev I.V."/>
            <person name="Crous P."/>
            <person name="Smith M.E."/>
        </authorList>
    </citation>
    <scope>NUCLEOTIDE SEQUENCE</scope>
    <source>
        <strain evidence="1">Benny 63K</strain>
    </source>
</reference>
<evidence type="ECO:0000313" key="2">
    <source>
        <dbReference type="Proteomes" id="UP001150581"/>
    </source>
</evidence>
<accession>A0ACC1I938</accession>
<dbReference type="Proteomes" id="UP001150581">
    <property type="component" value="Unassembled WGS sequence"/>
</dbReference>
<keyword evidence="2" id="KW-1185">Reference proteome</keyword>
<dbReference type="EMBL" id="JANBPG010002571">
    <property type="protein sequence ID" value="KAJ1885320.1"/>
    <property type="molecule type" value="Genomic_DNA"/>
</dbReference>
<protein>
    <submittedName>
        <fullName evidence="1">Uncharacterized protein</fullName>
    </submittedName>
</protein>
<organism evidence="1 2">
    <name type="scientific">Kickxella alabastrina</name>
    <dbReference type="NCBI Taxonomy" id="61397"/>
    <lineage>
        <taxon>Eukaryota</taxon>
        <taxon>Fungi</taxon>
        <taxon>Fungi incertae sedis</taxon>
        <taxon>Zoopagomycota</taxon>
        <taxon>Kickxellomycotina</taxon>
        <taxon>Kickxellomycetes</taxon>
        <taxon>Kickxellales</taxon>
        <taxon>Kickxellaceae</taxon>
        <taxon>Kickxella</taxon>
    </lineage>
</organism>
<feature type="non-terminal residue" evidence="1">
    <location>
        <position position="118"/>
    </location>
</feature>
<proteinExistence type="predicted"/>